<name>A0AAD9UIK2_RIDPI</name>
<protein>
    <recommendedName>
        <fullName evidence="3">Tubulin epsilon and delta complex protein 1 domain-containing protein</fullName>
    </recommendedName>
</protein>
<sequence length="447" mass="51650">MAQIRGTIELLTKILQENGESTVKAETFRLAKFNDKDAGKPMLILLFELLYFCEYGKIDHIAAKACTELTQDELFVYVKMELQKRGFFLREFATLPRDLSTGSREMLLAFGWLMCKENIMQKFMQTCTSPLDDDTTALYLYQDDDVRTKVSNLESVSARDMSERMQQLLWFNNKLQLSLRRLYSLQRQKNILKHKIHEATSGVSLSPEKNHLSMLEVHMLRHPELLKKNLQLLEQDNTRLQNLLLWSEHEDIFWKWMGSVLQEQRKAALVSDMSSSADSQLQEVEVPAESVARLQSSHEKLQGIIIKYETIVDHLEKLWQEKSQGVSEDELDELLHTLELELSVQRANMVSGSLPTQQQHQCVEPRFIYEPKKPAARTSLPPGVGSPSQLNSAPHVQDEIDSLQELVEDLEKDLQQKQDRFKQQMQTLANRFTEVVCIPPMAMKKLT</sequence>
<dbReference type="AlphaFoldDB" id="A0AAD9UIK2"/>
<accession>A0AAD9UIK2</accession>
<dbReference type="Proteomes" id="UP001209878">
    <property type="component" value="Unassembled WGS sequence"/>
</dbReference>
<dbReference type="Pfam" id="PF14970">
    <property type="entry name" value="TEDC1"/>
    <property type="match status" value="1"/>
</dbReference>
<feature type="coiled-coil region" evidence="1">
    <location>
        <begin position="393"/>
        <end position="431"/>
    </location>
</feature>
<proteinExistence type="predicted"/>
<comment type="caution">
    <text evidence="4">The sequence shown here is derived from an EMBL/GenBank/DDBJ whole genome shotgun (WGS) entry which is preliminary data.</text>
</comment>
<dbReference type="InterPro" id="IPR027996">
    <property type="entry name" value="TEDC1_dom"/>
</dbReference>
<evidence type="ECO:0000313" key="4">
    <source>
        <dbReference type="EMBL" id="KAK2190660.1"/>
    </source>
</evidence>
<dbReference type="PANTHER" id="PTHR35076:SF1">
    <property type="entry name" value="TUBULIN EPSILON AND DELTA COMPLEX PROTEIN 1"/>
    <property type="match status" value="1"/>
</dbReference>
<gene>
    <name evidence="4" type="ORF">NP493_72g05000</name>
</gene>
<feature type="region of interest" description="Disordered" evidence="2">
    <location>
        <begin position="374"/>
        <end position="393"/>
    </location>
</feature>
<evidence type="ECO:0000256" key="2">
    <source>
        <dbReference type="SAM" id="MobiDB-lite"/>
    </source>
</evidence>
<evidence type="ECO:0000313" key="5">
    <source>
        <dbReference type="Proteomes" id="UP001209878"/>
    </source>
</evidence>
<reference evidence="4" key="1">
    <citation type="journal article" date="2023" name="Mol. Biol. Evol.">
        <title>Third-Generation Sequencing Reveals the Adaptive Role of the Epigenome in Three Deep-Sea Polychaetes.</title>
        <authorList>
            <person name="Perez M."/>
            <person name="Aroh O."/>
            <person name="Sun Y."/>
            <person name="Lan Y."/>
            <person name="Juniper S.K."/>
            <person name="Young C.R."/>
            <person name="Angers B."/>
            <person name="Qian P.Y."/>
        </authorList>
    </citation>
    <scope>NUCLEOTIDE SEQUENCE</scope>
    <source>
        <strain evidence="4">R07B-5</strain>
    </source>
</reference>
<evidence type="ECO:0000256" key="1">
    <source>
        <dbReference type="SAM" id="Coils"/>
    </source>
</evidence>
<keyword evidence="1" id="KW-0175">Coiled coil</keyword>
<dbReference type="InterPro" id="IPR043535">
    <property type="entry name" value="TEDC1"/>
</dbReference>
<keyword evidence="5" id="KW-1185">Reference proteome</keyword>
<dbReference type="EMBL" id="JAODUO010000073">
    <property type="protein sequence ID" value="KAK2190660.1"/>
    <property type="molecule type" value="Genomic_DNA"/>
</dbReference>
<feature type="domain" description="Tubulin epsilon and delta complex protein 1" evidence="3">
    <location>
        <begin position="86"/>
        <end position="262"/>
    </location>
</feature>
<dbReference type="PANTHER" id="PTHR35076">
    <property type="entry name" value="TUBULIN EPSILON AND DELTA COMPLEX PROTEIN 1"/>
    <property type="match status" value="1"/>
</dbReference>
<organism evidence="4 5">
    <name type="scientific">Ridgeia piscesae</name>
    <name type="common">Tubeworm</name>
    <dbReference type="NCBI Taxonomy" id="27915"/>
    <lineage>
        <taxon>Eukaryota</taxon>
        <taxon>Metazoa</taxon>
        <taxon>Spiralia</taxon>
        <taxon>Lophotrochozoa</taxon>
        <taxon>Annelida</taxon>
        <taxon>Polychaeta</taxon>
        <taxon>Sedentaria</taxon>
        <taxon>Canalipalpata</taxon>
        <taxon>Sabellida</taxon>
        <taxon>Siboglinidae</taxon>
        <taxon>Ridgeia</taxon>
    </lineage>
</organism>
<evidence type="ECO:0000259" key="3">
    <source>
        <dbReference type="Pfam" id="PF14970"/>
    </source>
</evidence>